<sequence>MYRNCVWATDTDYDTNYNIRYNHIYSYSLTPTFVGWARYGTQTLYGIPCDTNTPVLYLKHVGTNHFQAVKSINIS</sequence>
<name>A0A1X7SEB9_AMPQE</name>
<dbReference type="EnsemblMetazoa" id="Aqu2.1.00405_001">
    <property type="protein sequence ID" value="Aqu2.1.00405_001"/>
    <property type="gene ID" value="Aqu2.1.00405"/>
</dbReference>
<protein>
    <recommendedName>
        <fullName evidence="2">OTU domain-containing protein</fullName>
    </recommendedName>
</protein>
<reference evidence="1" key="1">
    <citation type="submission" date="2017-05" db="UniProtKB">
        <authorList>
            <consortium name="EnsemblMetazoa"/>
        </authorList>
    </citation>
    <scope>IDENTIFICATION</scope>
</reference>
<dbReference type="AlphaFoldDB" id="A0A1X7SEB9"/>
<accession>A0A1X7SEB9</accession>
<dbReference type="InParanoid" id="A0A1X7SEB9"/>
<evidence type="ECO:0000313" key="1">
    <source>
        <dbReference type="EnsemblMetazoa" id="Aqu2.1.00405_001"/>
    </source>
</evidence>
<proteinExistence type="predicted"/>
<evidence type="ECO:0008006" key="2">
    <source>
        <dbReference type="Google" id="ProtNLM"/>
    </source>
</evidence>
<organism evidence="1">
    <name type="scientific">Amphimedon queenslandica</name>
    <name type="common">Sponge</name>
    <dbReference type="NCBI Taxonomy" id="400682"/>
    <lineage>
        <taxon>Eukaryota</taxon>
        <taxon>Metazoa</taxon>
        <taxon>Porifera</taxon>
        <taxon>Demospongiae</taxon>
        <taxon>Heteroscleromorpha</taxon>
        <taxon>Haplosclerida</taxon>
        <taxon>Niphatidae</taxon>
        <taxon>Amphimedon</taxon>
    </lineage>
</organism>